<evidence type="ECO:0000313" key="2">
    <source>
        <dbReference type="EMBL" id="KXG30243.1"/>
    </source>
</evidence>
<accession>A0A194YPT6</accession>
<dbReference type="InParanoid" id="A0A194YPT6"/>
<dbReference type="Proteomes" id="UP000000768">
    <property type="component" value="Chromosome 4"/>
</dbReference>
<dbReference type="AlphaFoldDB" id="A0A194YPT6"/>
<evidence type="ECO:0000256" key="1">
    <source>
        <dbReference type="SAM" id="MobiDB-lite"/>
    </source>
</evidence>
<dbReference type="EMBL" id="CM000763">
    <property type="protein sequence ID" value="KXG30243.1"/>
    <property type="molecule type" value="Genomic_DNA"/>
</dbReference>
<dbReference type="OMA" id="WSHGECP"/>
<proteinExistence type="predicted"/>
<gene>
    <name evidence="2" type="ORF">SORBI_3004G150700</name>
</gene>
<feature type="region of interest" description="Disordered" evidence="1">
    <location>
        <begin position="68"/>
        <end position="89"/>
    </location>
</feature>
<reference evidence="3" key="2">
    <citation type="journal article" date="2018" name="Plant J.">
        <title>The Sorghum bicolor reference genome: improved assembly, gene annotations, a transcriptome atlas, and signatures of genome organization.</title>
        <authorList>
            <person name="McCormick R.F."/>
            <person name="Truong S.K."/>
            <person name="Sreedasyam A."/>
            <person name="Jenkins J."/>
            <person name="Shu S."/>
            <person name="Sims D."/>
            <person name="Kennedy M."/>
            <person name="Amirebrahimi M."/>
            <person name="Weers B.D."/>
            <person name="McKinley B."/>
            <person name="Mattison A."/>
            <person name="Morishige D.T."/>
            <person name="Grimwood J."/>
            <person name="Schmutz J."/>
            <person name="Mullet J.E."/>
        </authorList>
    </citation>
    <scope>NUCLEOTIDE SEQUENCE [LARGE SCALE GENOMIC DNA]</scope>
    <source>
        <strain evidence="3">cv. BTx623</strain>
    </source>
</reference>
<keyword evidence="3" id="KW-1185">Reference proteome</keyword>
<name>A0A194YPT6_SORBI</name>
<dbReference type="Gramene" id="KXG30243">
    <property type="protein sequence ID" value="KXG30243"/>
    <property type="gene ID" value="SORBI_3004G150700"/>
</dbReference>
<sequence>MMKKAPKWWSHGECPASVWIHLDATKGARWRCSNPRCCRSVWCRDGSLSWSRALIAPPPGLSVLLDPSRRQQASSSHGCAKRPAHADGS</sequence>
<reference evidence="2 3" key="1">
    <citation type="journal article" date="2009" name="Nature">
        <title>The Sorghum bicolor genome and the diversification of grasses.</title>
        <authorList>
            <person name="Paterson A.H."/>
            <person name="Bowers J.E."/>
            <person name="Bruggmann R."/>
            <person name="Dubchak I."/>
            <person name="Grimwood J."/>
            <person name="Gundlach H."/>
            <person name="Haberer G."/>
            <person name="Hellsten U."/>
            <person name="Mitros T."/>
            <person name="Poliakov A."/>
            <person name="Schmutz J."/>
            <person name="Spannagl M."/>
            <person name="Tang H."/>
            <person name="Wang X."/>
            <person name="Wicker T."/>
            <person name="Bharti A.K."/>
            <person name="Chapman J."/>
            <person name="Feltus F.A."/>
            <person name="Gowik U."/>
            <person name="Grigoriev I.V."/>
            <person name="Lyons E."/>
            <person name="Maher C.A."/>
            <person name="Martis M."/>
            <person name="Narechania A."/>
            <person name="Otillar R.P."/>
            <person name="Penning B.W."/>
            <person name="Salamov A.A."/>
            <person name="Wang Y."/>
            <person name="Zhang L."/>
            <person name="Carpita N.C."/>
            <person name="Freeling M."/>
            <person name="Gingle A.R."/>
            <person name="Hash C.T."/>
            <person name="Keller B."/>
            <person name="Klein P."/>
            <person name="Kresovich S."/>
            <person name="McCann M.C."/>
            <person name="Ming R."/>
            <person name="Peterson D.G."/>
            <person name="Mehboob-ur-Rahman"/>
            <person name="Ware D."/>
            <person name="Westhoff P."/>
            <person name="Mayer K.F."/>
            <person name="Messing J."/>
            <person name="Rokhsar D.S."/>
        </authorList>
    </citation>
    <scope>NUCLEOTIDE SEQUENCE [LARGE SCALE GENOMIC DNA]</scope>
    <source>
        <strain evidence="3">cv. BTx623</strain>
    </source>
</reference>
<protein>
    <submittedName>
        <fullName evidence="2">Uncharacterized protein</fullName>
    </submittedName>
</protein>
<evidence type="ECO:0000313" key="3">
    <source>
        <dbReference type="Proteomes" id="UP000000768"/>
    </source>
</evidence>
<organism evidence="2 3">
    <name type="scientific">Sorghum bicolor</name>
    <name type="common">Sorghum</name>
    <name type="synonym">Sorghum vulgare</name>
    <dbReference type="NCBI Taxonomy" id="4558"/>
    <lineage>
        <taxon>Eukaryota</taxon>
        <taxon>Viridiplantae</taxon>
        <taxon>Streptophyta</taxon>
        <taxon>Embryophyta</taxon>
        <taxon>Tracheophyta</taxon>
        <taxon>Spermatophyta</taxon>
        <taxon>Magnoliopsida</taxon>
        <taxon>Liliopsida</taxon>
        <taxon>Poales</taxon>
        <taxon>Poaceae</taxon>
        <taxon>PACMAD clade</taxon>
        <taxon>Panicoideae</taxon>
        <taxon>Andropogonodae</taxon>
        <taxon>Andropogoneae</taxon>
        <taxon>Sorghinae</taxon>
        <taxon>Sorghum</taxon>
    </lineage>
</organism>